<dbReference type="PANTHER" id="PTHR46401">
    <property type="entry name" value="GLYCOSYLTRANSFERASE WBBK-RELATED"/>
    <property type="match status" value="1"/>
</dbReference>
<dbReference type="GO" id="GO:0016757">
    <property type="term" value="F:glycosyltransferase activity"/>
    <property type="evidence" value="ECO:0007669"/>
    <property type="project" value="InterPro"/>
</dbReference>
<evidence type="ECO:0000256" key="1">
    <source>
        <dbReference type="ARBA" id="ARBA00022679"/>
    </source>
</evidence>
<evidence type="ECO:0000259" key="3">
    <source>
        <dbReference type="Pfam" id="PF13439"/>
    </source>
</evidence>
<proteinExistence type="predicted"/>
<dbReference type="Pfam" id="PF13439">
    <property type="entry name" value="Glyco_transf_4"/>
    <property type="match status" value="1"/>
</dbReference>
<dbReference type="InterPro" id="IPR001296">
    <property type="entry name" value="Glyco_trans_1"/>
</dbReference>
<dbReference type="Gene3D" id="3.40.50.2000">
    <property type="entry name" value="Glycogen Phosphorylase B"/>
    <property type="match status" value="2"/>
</dbReference>
<comment type="caution">
    <text evidence="4">The sequence shown here is derived from an EMBL/GenBank/DDBJ whole genome shotgun (WGS) entry which is preliminary data.</text>
</comment>
<reference evidence="4 5" key="1">
    <citation type="submission" date="2019-02" db="EMBL/GenBank/DDBJ databases">
        <title>Prokaryotic population dynamics and viral predation in marine succession experiment using metagenomics: the confinement effect.</title>
        <authorList>
            <person name="Haro-Moreno J.M."/>
            <person name="Rodriguez-Valera F."/>
            <person name="Lopez-Perez M."/>
        </authorList>
    </citation>
    <scope>NUCLEOTIDE SEQUENCE [LARGE SCALE GENOMIC DNA]</scope>
    <source>
        <strain evidence="4">MED-G166</strain>
    </source>
</reference>
<dbReference type="PANTHER" id="PTHR46401:SF2">
    <property type="entry name" value="GLYCOSYLTRANSFERASE WBBK-RELATED"/>
    <property type="match status" value="1"/>
</dbReference>
<feature type="domain" description="Glycosyltransferase subfamily 4-like N-terminal" evidence="3">
    <location>
        <begin position="18"/>
        <end position="220"/>
    </location>
</feature>
<dbReference type="EMBL" id="SHBL01000016">
    <property type="protein sequence ID" value="RZO24039.1"/>
    <property type="molecule type" value="Genomic_DNA"/>
</dbReference>
<dbReference type="Proteomes" id="UP000320146">
    <property type="component" value="Unassembled WGS sequence"/>
</dbReference>
<dbReference type="CDD" id="cd03801">
    <property type="entry name" value="GT4_PimA-like"/>
    <property type="match status" value="1"/>
</dbReference>
<protein>
    <submittedName>
        <fullName evidence="4">Glycosyltransferase family 1 protein</fullName>
    </submittedName>
</protein>
<dbReference type="InterPro" id="IPR028098">
    <property type="entry name" value="Glyco_trans_4-like_N"/>
</dbReference>
<organism evidence="4 5">
    <name type="scientific">SAR86 cluster bacterium</name>
    <dbReference type="NCBI Taxonomy" id="2030880"/>
    <lineage>
        <taxon>Bacteria</taxon>
        <taxon>Pseudomonadati</taxon>
        <taxon>Pseudomonadota</taxon>
        <taxon>Gammaproteobacteria</taxon>
        <taxon>SAR86 cluster</taxon>
    </lineage>
</organism>
<evidence type="ECO:0000259" key="2">
    <source>
        <dbReference type="Pfam" id="PF00534"/>
    </source>
</evidence>
<dbReference type="AlphaFoldDB" id="A0A520MS55"/>
<accession>A0A520MS55</accession>
<name>A0A520MS55_9GAMM</name>
<evidence type="ECO:0000313" key="5">
    <source>
        <dbReference type="Proteomes" id="UP000320146"/>
    </source>
</evidence>
<keyword evidence="1 4" id="KW-0808">Transferase</keyword>
<dbReference type="SUPFAM" id="SSF53756">
    <property type="entry name" value="UDP-Glycosyltransferase/glycogen phosphorylase"/>
    <property type="match status" value="1"/>
</dbReference>
<gene>
    <name evidence="4" type="ORF">EVA99_02515</name>
</gene>
<evidence type="ECO:0000313" key="4">
    <source>
        <dbReference type="EMBL" id="RZO24039.1"/>
    </source>
</evidence>
<feature type="domain" description="Glycosyl transferase family 1" evidence="2">
    <location>
        <begin position="232"/>
        <end position="382"/>
    </location>
</feature>
<sequence>MKKLKIGLLSYRSDPFSGGQGIYIKNVSEALQNRGHEVTIFSGNPLPIVSNKIKVVEINTPGYFETFNSFERFKIFQAQEKTRLDLWDFIETFTGTFTEPIFFGDRLLQNTEFAKTADSYDVFHDNQSISNYPDSINKKLITTLHHPIHVDRDIDLENESSFLRKLAIKRWYSFLNFQKKNLKKVKKIISPSKSSKKDICHYFQYPAEQISVIWNGIDLADCKFHQRTSFNSEFVTIISSDVPMKNLRNILKALYLLKNDGLSAKLTIIGDLREDNKKLINDLDLNDLVSFRKKLPRNELIKILNASDIGIAASSYEGFGFPLVEMIATGLPVIVSDKASLPELAGDAGLKFNSDDVSDLKDKMKELVKNHALRDKLANNSKVRRDAFFGWDEYAKKLEDLFEEIISGNI</sequence>
<dbReference type="Pfam" id="PF00534">
    <property type="entry name" value="Glycos_transf_1"/>
    <property type="match status" value="1"/>
</dbReference>